<keyword evidence="2" id="KW-0812">Transmembrane</keyword>
<comment type="caution">
    <text evidence="3">The sequence shown here is derived from an EMBL/GenBank/DDBJ whole genome shotgun (WGS) entry which is preliminary data.</text>
</comment>
<dbReference type="Proteomes" id="UP001515480">
    <property type="component" value="Unassembled WGS sequence"/>
</dbReference>
<gene>
    <name evidence="3" type="ORF">AB1Y20_017673</name>
</gene>
<feature type="transmembrane region" description="Helical" evidence="2">
    <location>
        <begin position="178"/>
        <end position="196"/>
    </location>
</feature>
<reference evidence="3 4" key="1">
    <citation type="journal article" date="2024" name="Science">
        <title>Giant polyketide synthase enzymes in the biosynthesis of giant marine polyether toxins.</title>
        <authorList>
            <person name="Fallon T.R."/>
            <person name="Shende V.V."/>
            <person name="Wierzbicki I.H."/>
            <person name="Pendleton A.L."/>
            <person name="Watervoot N.F."/>
            <person name="Auber R.P."/>
            <person name="Gonzalez D.J."/>
            <person name="Wisecaver J.H."/>
            <person name="Moore B.S."/>
        </authorList>
    </citation>
    <scope>NUCLEOTIDE SEQUENCE [LARGE SCALE GENOMIC DNA]</scope>
    <source>
        <strain evidence="3 4">12B1</strain>
    </source>
</reference>
<accession>A0AB34JPM0</accession>
<keyword evidence="2" id="KW-0472">Membrane</keyword>
<feature type="region of interest" description="Disordered" evidence="1">
    <location>
        <begin position="260"/>
        <end position="279"/>
    </location>
</feature>
<evidence type="ECO:0000256" key="2">
    <source>
        <dbReference type="SAM" id="Phobius"/>
    </source>
</evidence>
<evidence type="ECO:0000256" key="1">
    <source>
        <dbReference type="SAM" id="MobiDB-lite"/>
    </source>
</evidence>
<evidence type="ECO:0000313" key="4">
    <source>
        <dbReference type="Proteomes" id="UP001515480"/>
    </source>
</evidence>
<proteinExistence type="predicted"/>
<protein>
    <recommendedName>
        <fullName evidence="5">Transmembrane protein</fullName>
    </recommendedName>
</protein>
<keyword evidence="4" id="KW-1185">Reference proteome</keyword>
<organism evidence="3 4">
    <name type="scientific">Prymnesium parvum</name>
    <name type="common">Toxic golden alga</name>
    <dbReference type="NCBI Taxonomy" id="97485"/>
    <lineage>
        <taxon>Eukaryota</taxon>
        <taxon>Haptista</taxon>
        <taxon>Haptophyta</taxon>
        <taxon>Prymnesiophyceae</taxon>
        <taxon>Prymnesiales</taxon>
        <taxon>Prymnesiaceae</taxon>
        <taxon>Prymnesium</taxon>
    </lineage>
</organism>
<dbReference type="AlphaFoldDB" id="A0AB34JPM0"/>
<feature type="compositionally biased region" description="Low complexity" evidence="1">
    <location>
        <begin position="260"/>
        <end position="271"/>
    </location>
</feature>
<name>A0AB34JPM0_PRYPA</name>
<evidence type="ECO:0000313" key="3">
    <source>
        <dbReference type="EMBL" id="KAL1522697.1"/>
    </source>
</evidence>
<keyword evidence="2" id="KW-1133">Transmembrane helix</keyword>
<dbReference type="EMBL" id="JBGBPQ010000006">
    <property type="protein sequence ID" value="KAL1522697.1"/>
    <property type="molecule type" value="Genomic_DNA"/>
</dbReference>
<sequence length="333" mass="35914">MLTSVNTRFVGSIRQPAGPGRPAAAPASAFWRLQQRRPRHTRFIERAYSCSHAYSQDRHPRPLSAVVAPHPLPILRVYTLGCGFSLTAFSIYFCFLGVEGVDRAFARGGVCHNSTASVGGDRFRFASLNCEQTIEFGGAAILGAAFEAAFGALVICTELHALCVARLFGFMCYRTGKGCFLLLCAAGVITLGRIFTSDAIPLIVGILIGAAGVSQLLSALAETLCCCSRKDPLREEYLSRIHIVQAHRSDTLGVHIAPPQQEAQQAQPSARPTREVVSPPVDAAEVRNTSRVVSEAPAVPQYVAETKSDNPFFGNQHLKPATGMHARSNVEHL</sequence>
<feature type="transmembrane region" description="Helical" evidence="2">
    <location>
        <begin position="77"/>
        <end position="98"/>
    </location>
</feature>
<evidence type="ECO:0008006" key="5">
    <source>
        <dbReference type="Google" id="ProtNLM"/>
    </source>
</evidence>
<feature type="transmembrane region" description="Helical" evidence="2">
    <location>
        <begin position="202"/>
        <end position="221"/>
    </location>
</feature>